<dbReference type="InterPro" id="IPR036873">
    <property type="entry name" value="Rhodanese-like_dom_sf"/>
</dbReference>
<feature type="domain" description="Rhodanese" evidence="4">
    <location>
        <begin position="132"/>
        <end position="221"/>
    </location>
</feature>
<dbReference type="NCBIfam" id="NF033788">
    <property type="entry name" value="HTH_metalloreg"/>
    <property type="match status" value="1"/>
</dbReference>
<sequence>MTQTHRTLQDLLYEQVARIGKALSSPKRLEILDLLAQGEKSVDRLAEEAGIDIKLASAHLRVLKEGRLVMTRRQGRFIFYRLSGEDVASLNVMVRCVAEEHLLELRATLERMSGDIETLDARSRADLLARARQGEVVVIDVRPPEEYQTAHLPFARSLPLAEIEARLAELPTDREIVAYCRGPFCVLSDEAVALLRRRGYQAQKLSDGVSEWQAAGLPLESPAAVSSNDHAHMSDR</sequence>
<dbReference type="GO" id="GO:0003677">
    <property type="term" value="F:DNA binding"/>
    <property type="evidence" value="ECO:0007669"/>
    <property type="project" value="UniProtKB-KW"/>
</dbReference>
<dbReference type="InterPro" id="IPR051011">
    <property type="entry name" value="Metal_resp_trans_reg"/>
</dbReference>
<keyword evidence="2" id="KW-0238">DNA-binding</keyword>
<dbReference type="GO" id="GO:0003700">
    <property type="term" value="F:DNA-binding transcription factor activity"/>
    <property type="evidence" value="ECO:0007669"/>
    <property type="project" value="InterPro"/>
</dbReference>
<evidence type="ECO:0000259" key="5">
    <source>
        <dbReference type="PROSITE" id="PS50987"/>
    </source>
</evidence>
<accession>W8KKS1</accession>
<dbReference type="InterPro" id="IPR001763">
    <property type="entry name" value="Rhodanese-like_dom"/>
</dbReference>
<dbReference type="SUPFAM" id="SSF46785">
    <property type="entry name" value="Winged helix' DNA-binding domain"/>
    <property type="match status" value="1"/>
</dbReference>
<dbReference type="Pfam" id="PF00581">
    <property type="entry name" value="Rhodanese"/>
    <property type="match status" value="1"/>
</dbReference>
<keyword evidence="3" id="KW-0804">Transcription</keyword>
<dbReference type="AlphaFoldDB" id="W8KKS1"/>
<name>W8KKS1_9GAMM</name>
<reference evidence="7" key="2">
    <citation type="submission" date="2014-02" db="EMBL/GenBank/DDBJ databases">
        <title>Draft Genome Sequence of extremely halophilic bacteria Halorhodospira halochloris.</title>
        <authorList>
            <person name="Singh K.S."/>
        </authorList>
    </citation>
    <scope>NUCLEOTIDE SEQUENCE [LARGE SCALE GENOMIC DNA]</scope>
    <source>
        <strain evidence="7">A</strain>
    </source>
</reference>
<feature type="domain" description="HTH arsR-type" evidence="5">
    <location>
        <begin position="8"/>
        <end position="102"/>
    </location>
</feature>
<dbReference type="KEGG" id="hhc:M911_16055"/>
<dbReference type="FunFam" id="3.40.250.10:FF:000039">
    <property type="entry name" value="ArsR family transcriptional regulator"/>
    <property type="match status" value="1"/>
</dbReference>
<evidence type="ECO:0000256" key="1">
    <source>
        <dbReference type="ARBA" id="ARBA00023015"/>
    </source>
</evidence>
<dbReference type="InterPro" id="IPR036390">
    <property type="entry name" value="WH_DNA-bd_sf"/>
</dbReference>
<evidence type="ECO:0000313" key="6">
    <source>
        <dbReference type="EMBL" id="AHK80404.1"/>
    </source>
</evidence>
<dbReference type="Proteomes" id="UP000019442">
    <property type="component" value="Chromosome"/>
</dbReference>
<dbReference type="PATRIC" id="fig|1354791.3.peg.549"/>
<organism evidence="6 7">
    <name type="scientific">Ectothiorhodospira haloalkaliphila</name>
    <dbReference type="NCBI Taxonomy" id="421628"/>
    <lineage>
        <taxon>Bacteria</taxon>
        <taxon>Pseudomonadati</taxon>
        <taxon>Pseudomonadota</taxon>
        <taxon>Gammaproteobacteria</taxon>
        <taxon>Chromatiales</taxon>
        <taxon>Ectothiorhodospiraceae</taxon>
        <taxon>Ectothiorhodospira</taxon>
    </lineage>
</organism>
<dbReference type="SMART" id="SM00450">
    <property type="entry name" value="RHOD"/>
    <property type="match status" value="1"/>
</dbReference>
<gene>
    <name evidence="6" type="ORF">M911_16055</name>
</gene>
<dbReference type="SMART" id="SM00418">
    <property type="entry name" value="HTH_ARSR"/>
    <property type="match status" value="1"/>
</dbReference>
<dbReference type="Pfam" id="PF01022">
    <property type="entry name" value="HTH_5"/>
    <property type="match status" value="1"/>
</dbReference>
<dbReference type="CDD" id="cd00090">
    <property type="entry name" value="HTH_ARSR"/>
    <property type="match status" value="1"/>
</dbReference>
<dbReference type="RefSeq" id="WP_025282961.1">
    <property type="nucleotide sequence ID" value="NZ_CP007268.1"/>
</dbReference>
<evidence type="ECO:0000256" key="3">
    <source>
        <dbReference type="ARBA" id="ARBA00023163"/>
    </source>
</evidence>
<dbReference type="PANTHER" id="PTHR43132:SF8">
    <property type="entry name" value="HTH-TYPE TRANSCRIPTIONAL REGULATOR KMTR"/>
    <property type="match status" value="1"/>
</dbReference>
<protein>
    <submittedName>
        <fullName evidence="6">ArsR family transcriptional regulator</fullName>
    </submittedName>
</protein>
<dbReference type="CDD" id="cd00158">
    <property type="entry name" value="RHOD"/>
    <property type="match status" value="1"/>
</dbReference>
<dbReference type="PANTHER" id="PTHR43132">
    <property type="entry name" value="ARSENICAL RESISTANCE OPERON REPRESSOR ARSR-RELATED"/>
    <property type="match status" value="1"/>
</dbReference>
<proteinExistence type="predicted"/>
<evidence type="ECO:0000313" key="7">
    <source>
        <dbReference type="Proteomes" id="UP000019442"/>
    </source>
</evidence>
<dbReference type="Gene3D" id="1.10.10.10">
    <property type="entry name" value="Winged helix-like DNA-binding domain superfamily/Winged helix DNA-binding domain"/>
    <property type="match status" value="1"/>
</dbReference>
<keyword evidence="1" id="KW-0805">Transcription regulation</keyword>
<dbReference type="InterPro" id="IPR001845">
    <property type="entry name" value="HTH_ArsR_DNA-bd_dom"/>
</dbReference>
<dbReference type="OrthoDB" id="9814704at2"/>
<reference evidence="6 7" key="1">
    <citation type="journal article" date="2014" name="J Genomics">
        <title>Draft Genome Sequence of the Extremely Halophilic Phototrophic Purple Sulfur Bacterium Halorhodospira halochloris.</title>
        <authorList>
            <person name="Singh K.S."/>
            <person name="Kirksey J."/>
            <person name="Hoff W.D."/>
            <person name="Deole R."/>
        </authorList>
    </citation>
    <scope>NUCLEOTIDE SEQUENCE [LARGE SCALE GENOMIC DNA]</scope>
    <source>
        <strain evidence="6 7">A</strain>
    </source>
</reference>
<dbReference type="InterPro" id="IPR036388">
    <property type="entry name" value="WH-like_DNA-bd_sf"/>
</dbReference>
<keyword evidence="7" id="KW-1185">Reference proteome</keyword>
<dbReference type="PRINTS" id="PR00778">
    <property type="entry name" value="HTHARSR"/>
</dbReference>
<dbReference type="Gene3D" id="3.40.250.10">
    <property type="entry name" value="Rhodanese-like domain"/>
    <property type="match status" value="1"/>
</dbReference>
<dbReference type="EMBL" id="CP007268">
    <property type="protein sequence ID" value="AHK80404.1"/>
    <property type="molecule type" value="Genomic_DNA"/>
</dbReference>
<dbReference type="HOGENOM" id="CLU_108527_0_0_6"/>
<dbReference type="SUPFAM" id="SSF52821">
    <property type="entry name" value="Rhodanese/Cell cycle control phosphatase"/>
    <property type="match status" value="1"/>
</dbReference>
<evidence type="ECO:0000256" key="2">
    <source>
        <dbReference type="ARBA" id="ARBA00023125"/>
    </source>
</evidence>
<dbReference type="PROSITE" id="PS50206">
    <property type="entry name" value="RHODANESE_3"/>
    <property type="match status" value="1"/>
</dbReference>
<dbReference type="InterPro" id="IPR011991">
    <property type="entry name" value="ArsR-like_HTH"/>
</dbReference>
<dbReference type="PROSITE" id="PS50987">
    <property type="entry name" value="HTH_ARSR_2"/>
    <property type="match status" value="1"/>
</dbReference>
<evidence type="ECO:0000259" key="4">
    <source>
        <dbReference type="PROSITE" id="PS50206"/>
    </source>
</evidence>